<sequence>MEEDKEIEKIWENLSDEAQELLADVLRVERENLHYNKPEGIVEKIVAKIEGIVK</sequence>
<comment type="caution">
    <text evidence="1">The sequence shown here is derived from an EMBL/GenBank/DDBJ whole genome shotgun (WGS) entry which is preliminary data.</text>
</comment>
<accession>A0A917RDI0</accession>
<dbReference type="EMBL" id="BMPQ01000029">
    <property type="protein sequence ID" value="GGL03191.1"/>
    <property type="molecule type" value="Genomic_DNA"/>
</dbReference>
<dbReference type="Proteomes" id="UP000637788">
    <property type="component" value="Unassembled WGS sequence"/>
</dbReference>
<reference evidence="1" key="1">
    <citation type="journal article" date="2014" name="Int. J. Syst. Evol. Microbiol.">
        <title>Complete genome sequence of Corynebacterium casei LMG S-19264T (=DSM 44701T), isolated from a smear-ripened cheese.</title>
        <authorList>
            <consortium name="US DOE Joint Genome Institute (JGI-PGF)"/>
            <person name="Walter F."/>
            <person name="Albersmeier A."/>
            <person name="Kalinowski J."/>
            <person name="Ruckert C."/>
        </authorList>
    </citation>
    <scope>NUCLEOTIDE SEQUENCE</scope>
    <source>
        <strain evidence="1">JCM 3035</strain>
    </source>
</reference>
<keyword evidence="2" id="KW-1185">Reference proteome</keyword>
<dbReference type="AlphaFoldDB" id="A0A917RDI0"/>
<protein>
    <submittedName>
        <fullName evidence="1">Uncharacterized protein</fullName>
    </submittedName>
</protein>
<organism evidence="1 2">
    <name type="scientific">Streptomyces flaveus</name>
    <dbReference type="NCBI Taxonomy" id="66370"/>
    <lineage>
        <taxon>Bacteria</taxon>
        <taxon>Bacillati</taxon>
        <taxon>Actinomycetota</taxon>
        <taxon>Actinomycetes</taxon>
        <taxon>Kitasatosporales</taxon>
        <taxon>Streptomycetaceae</taxon>
        <taxon>Streptomyces</taxon>
        <taxon>Streptomyces aurantiacus group</taxon>
    </lineage>
</organism>
<name>A0A917RDI0_9ACTN</name>
<reference evidence="1" key="2">
    <citation type="submission" date="2020-09" db="EMBL/GenBank/DDBJ databases">
        <authorList>
            <person name="Sun Q."/>
            <person name="Ohkuma M."/>
        </authorList>
    </citation>
    <scope>NUCLEOTIDE SEQUENCE</scope>
    <source>
        <strain evidence="1">JCM 3035</strain>
    </source>
</reference>
<gene>
    <name evidence="1" type="ORF">GCM10010094_74980</name>
</gene>
<proteinExistence type="predicted"/>
<evidence type="ECO:0000313" key="1">
    <source>
        <dbReference type="EMBL" id="GGL03191.1"/>
    </source>
</evidence>
<dbReference type="RefSeq" id="WP_189326205.1">
    <property type="nucleotide sequence ID" value="NZ_BMPQ01000029.1"/>
</dbReference>
<evidence type="ECO:0000313" key="2">
    <source>
        <dbReference type="Proteomes" id="UP000637788"/>
    </source>
</evidence>